<accession>A0AAJ2LS34</accession>
<sequence>QLFHKKMIKIDPYINNLMNSNISNHFKRNNDIAEKLEGVSTQLSRLNDILQQNFKVELNNNILAKYINENNITNINDHISTSIHHLSEPAEEVVDFSGSLKGHTIVFNLTTSKHWKGHPVGIIRVERELAKYLATLKNATV</sequence>
<reference evidence="1" key="1">
    <citation type="submission" date="2023-04" db="EMBL/GenBank/DDBJ databases">
        <title>Genomic characterization of faba bean (Vicia faba) microsymbionts in Mexican soils.</title>
        <authorList>
            <person name="Rivera Orduna F.N."/>
            <person name="Guevara-Luna J."/>
            <person name="Yan J."/>
            <person name="Arroyo-Herrera I."/>
            <person name="Li Y."/>
            <person name="Vasquez-Murrieta M.S."/>
            <person name="Wang E.T."/>
        </authorList>
    </citation>
    <scope>NUCLEOTIDE SEQUENCE</scope>
    <source>
        <strain evidence="1">CH26</strain>
    </source>
</reference>
<gene>
    <name evidence="1" type="ORF">RJJ65_38215</name>
</gene>
<dbReference type="AlphaFoldDB" id="A0AAJ2LS34"/>
<feature type="non-terminal residue" evidence="1">
    <location>
        <position position="1"/>
    </location>
</feature>
<dbReference type="EMBL" id="JAVLSF010000753">
    <property type="protein sequence ID" value="MDR9778379.1"/>
    <property type="molecule type" value="Genomic_DNA"/>
</dbReference>
<protein>
    <submittedName>
        <fullName evidence="1">Uncharacterized protein</fullName>
    </submittedName>
</protein>
<evidence type="ECO:0000313" key="2">
    <source>
        <dbReference type="Proteomes" id="UP001268610"/>
    </source>
</evidence>
<evidence type="ECO:0000313" key="1">
    <source>
        <dbReference type="EMBL" id="MDR9778379.1"/>
    </source>
</evidence>
<proteinExistence type="predicted"/>
<feature type="non-terminal residue" evidence="1">
    <location>
        <position position="141"/>
    </location>
</feature>
<name>A0AAJ2LS34_9HYPH</name>
<dbReference type="RefSeq" id="WP_310866449.1">
    <property type="nucleotide sequence ID" value="NZ_JAVLSF010000753.1"/>
</dbReference>
<comment type="caution">
    <text evidence="1">The sequence shown here is derived from an EMBL/GenBank/DDBJ whole genome shotgun (WGS) entry which is preliminary data.</text>
</comment>
<organism evidence="1 2">
    <name type="scientific">Rhizobium hidalgonense</name>
    <dbReference type="NCBI Taxonomy" id="1538159"/>
    <lineage>
        <taxon>Bacteria</taxon>
        <taxon>Pseudomonadati</taxon>
        <taxon>Pseudomonadota</taxon>
        <taxon>Alphaproteobacteria</taxon>
        <taxon>Hyphomicrobiales</taxon>
        <taxon>Rhizobiaceae</taxon>
        <taxon>Rhizobium/Agrobacterium group</taxon>
        <taxon>Rhizobium</taxon>
    </lineage>
</organism>
<dbReference type="Proteomes" id="UP001268610">
    <property type="component" value="Unassembled WGS sequence"/>
</dbReference>